<keyword evidence="1" id="KW-1133">Transmembrane helix</keyword>
<dbReference type="RefSeq" id="WP_261964891.1">
    <property type="nucleotide sequence ID" value="NZ_BAAAXA010000001.1"/>
</dbReference>
<comment type="caution">
    <text evidence="2">The sequence shown here is derived from an EMBL/GenBank/DDBJ whole genome shotgun (WGS) entry which is preliminary data.</text>
</comment>
<keyword evidence="1" id="KW-0472">Membrane</keyword>
<feature type="transmembrane region" description="Helical" evidence="1">
    <location>
        <begin position="41"/>
        <end position="59"/>
    </location>
</feature>
<accession>A0A9W6KWP0</accession>
<keyword evidence="1" id="KW-0812">Transmembrane</keyword>
<name>A0A9W6KWP0_9ACTN</name>
<reference evidence="2" key="1">
    <citation type="journal article" date="2014" name="Int. J. Syst. Evol. Microbiol.">
        <title>Complete genome sequence of Corynebacterium casei LMG S-19264T (=DSM 44701T), isolated from a smear-ripened cheese.</title>
        <authorList>
            <consortium name="US DOE Joint Genome Institute (JGI-PGF)"/>
            <person name="Walter F."/>
            <person name="Albersmeier A."/>
            <person name="Kalinowski J."/>
            <person name="Ruckert C."/>
        </authorList>
    </citation>
    <scope>NUCLEOTIDE SEQUENCE</scope>
    <source>
        <strain evidence="2">VKM Ac-1321</strain>
    </source>
</reference>
<evidence type="ECO:0000313" key="3">
    <source>
        <dbReference type="Proteomes" id="UP001143480"/>
    </source>
</evidence>
<dbReference type="Proteomes" id="UP001143480">
    <property type="component" value="Unassembled WGS sequence"/>
</dbReference>
<reference evidence="2" key="2">
    <citation type="submission" date="2023-01" db="EMBL/GenBank/DDBJ databases">
        <authorList>
            <person name="Sun Q."/>
            <person name="Evtushenko L."/>
        </authorList>
    </citation>
    <scope>NUCLEOTIDE SEQUENCE</scope>
    <source>
        <strain evidence="2">VKM Ac-1321</strain>
    </source>
</reference>
<evidence type="ECO:0000256" key="1">
    <source>
        <dbReference type="SAM" id="Phobius"/>
    </source>
</evidence>
<proteinExistence type="predicted"/>
<organism evidence="2 3">
    <name type="scientific">Dactylosporangium matsuzakiense</name>
    <dbReference type="NCBI Taxonomy" id="53360"/>
    <lineage>
        <taxon>Bacteria</taxon>
        <taxon>Bacillati</taxon>
        <taxon>Actinomycetota</taxon>
        <taxon>Actinomycetes</taxon>
        <taxon>Micromonosporales</taxon>
        <taxon>Micromonosporaceae</taxon>
        <taxon>Dactylosporangium</taxon>
    </lineage>
</organism>
<gene>
    <name evidence="2" type="ORF">GCM10017581_098340</name>
</gene>
<dbReference type="AlphaFoldDB" id="A0A9W6KWP0"/>
<sequence length="329" mass="35323">MTDLETRIADVLADRAAKTSAPGGLAERATRRGKRIRRRRLVVGVAAIVALLVLVPFTGRSTGTTLPAAPGGADAAIGSDRGLLHFDVDLGRLPSTLTDRITVTEWVSGDGYERFVGQDEERRPIVTIWLTGSAARADDFNSMANGGSTRNLRWQRGGVEGLTVLGSADRDLLPKVADAVRLGATQRCVMPIHLSALPAGGRWTECQTAIRRSPGAASLWMYSGLTLRRADDRTVFIWADSDQGTTTGPSPFAADREVAGRPAMWRSGSGAFANGLWITDFAGIDLYVSNYESGPADWFTPDEAGWYATHLTASPDLNDPATWPRRAVG</sequence>
<dbReference type="EMBL" id="BSFP01000125">
    <property type="protein sequence ID" value="GLL08074.1"/>
    <property type="molecule type" value="Genomic_DNA"/>
</dbReference>
<protein>
    <submittedName>
        <fullName evidence="2">Uncharacterized protein</fullName>
    </submittedName>
</protein>
<evidence type="ECO:0000313" key="2">
    <source>
        <dbReference type="EMBL" id="GLL08074.1"/>
    </source>
</evidence>
<keyword evidence="3" id="KW-1185">Reference proteome</keyword>